<dbReference type="AlphaFoldDB" id="A0A830HC62"/>
<evidence type="ECO:0000313" key="4">
    <source>
        <dbReference type="EMBL" id="GHP02919.1"/>
    </source>
</evidence>
<feature type="compositionally biased region" description="Basic residues" evidence="1">
    <location>
        <begin position="673"/>
        <end position="682"/>
    </location>
</feature>
<evidence type="ECO:0000259" key="3">
    <source>
        <dbReference type="Pfam" id="PF09273"/>
    </source>
</evidence>
<dbReference type="Pfam" id="PF09273">
    <property type="entry name" value="Rubis-subs-bind"/>
    <property type="match status" value="1"/>
</dbReference>
<dbReference type="Proteomes" id="UP000660262">
    <property type="component" value="Unassembled WGS sequence"/>
</dbReference>
<organism evidence="4 5">
    <name type="scientific">Pycnococcus provasolii</name>
    <dbReference type="NCBI Taxonomy" id="41880"/>
    <lineage>
        <taxon>Eukaryota</taxon>
        <taxon>Viridiplantae</taxon>
        <taxon>Chlorophyta</taxon>
        <taxon>Pseudoscourfieldiophyceae</taxon>
        <taxon>Pseudoscourfieldiales</taxon>
        <taxon>Pycnococcaceae</taxon>
        <taxon>Pycnococcus</taxon>
    </lineage>
</organism>
<evidence type="ECO:0000256" key="2">
    <source>
        <dbReference type="SAM" id="SignalP"/>
    </source>
</evidence>
<feature type="region of interest" description="Disordered" evidence="1">
    <location>
        <begin position="321"/>
        <end position="346"/>
    </location>
</feature>
<dbReference type="InterPro" id="IPR015353">
    <property type="entry name" value="Rubisco_LSMT_subst-bd"/>
</dbReference>
<feature type="chain" id="PRO_5032343221" description="Rubisco LSMT substrate-binding domain-containing protein" evidence="2">
    <location>
        <begin position="46"/>
        <end position="688"/>
    </location>
</feature>
<accession>A0A830HC62</accession>
<dbReference type="Gene3D" id="3.90.1410.10">
    <property type="entry name" value="set domain protein methyltransferase, domain 1"/>
    <property type="match status" value="1"/>
</dbReference>
<feature type="compositionally biased region" description="Low complexity" evidence="1">
    <location>
        <begin position="324"/>
        <end position="338"/>
    </location>
</feature>
<keyword evidence="5" id="KW-1185">Reference proteome</keyword>
<protein>
    <recommendedName>
        <fullName evidence="3">Rubisco LSMT substrate-binding domain-containing protein</fullName>
    </recommendedName>
</protein>
<reference evidence="4" key="1">
    <citation type="submission" date="2020-10" db="EMBL/GenBank/DDBJ databases">
        <title>Unveiling of a novel bifunctional photoreceptor, Dualchrome1, isolated from a cosmopolitan green alga.</title>
        <authorList>
            <person name="Suzuki S."/>
            <person name="Kawachi M."/>
        </authorList>
    </citation>
    <scope>NUCLEOTIDE SEQUENCE</scope>
    <source>
        <strain evidence="4">NIES 2893</strain>
    </source>
</reference>
<dbReference type="EMBL" id="BNJQ01000004">
    <property type="protein sequence ID" value="GHP02919.1"/>
    <property type="molecule type" value="Genomic_DNA"/>
</dbReference>
<evidence type="ECO:0000256" key="1">
    <source>
        <dbReference type="SAM" id="MobiDB-lite"/>
    </source>
</evidence>
<name>A0A830HC62_9CHLO</name>
<comment type="caution">
    <text evidence="4">The sequence shown here is derived from an EMBL/GenBank/DDBJ whole genome shotgun (WGS) entry which is preliminary data.</text>
</comment>
<evidence type="ECO:0000313" key="5">
    <source>
        <dbReference type="Proteomes" id="UP000660262"/>
    </source>
</evidence>
<gene>
    <name evidence="4" type="ORF">PPROV_000167400</name>
</gene>
<proteinExistence type="predicted"/>
<feature type="region of interest" description="Disordered" evidence="1">
    <location>
        <begin position="647"/>
        <end position="688"/>
    </location>
</feature>
<keyword evidence="2" id="KW-0732">Signal</keyword>
<feature type="signal peptide" evidence="2">
    <location>
        <begin position="1"/>
        <end position="45"/>
    </location>
</feature>
<sequence length="688" mass="75958">MPARITCSWFRRTARRPARMSVRPIHAVALITLALVAALPAVAEASFPTNADRALLDWITSHATTKIDGVVYSQVETDDMSSHVPHAPNQQVPNIARIERGVLVKPMEAASAASAATTATGESRKSAGEYVVDEQSALRNASLAVSLKTCLCLANLEYGDKRLADFLRPLFYSSEEFGLAMLLLHEVHRGEQSPYAPLLDATFFPPDKLPPSIFAVHFDVNATAALKETFASSQLSRMFNSLYQRFVHLARKLILDRFESFFPPTQYYDDRLKWGLAWTRHAMTRVHVPDESNGAGKSRSFLAICPLLHLLPHHPRGATPRLVSASTLSSSSSSSSSSFIGQPRSDPEHADEVIFVPFHNTRVGLEPVVRRDSLLPDAEILGRYGVAPIDDDLDDLIEHEQLKQLNAAAESKEAPPNPRAGDSRTLVERGFMHHAMIQLALAHRIGEEELEEELEEMEMAHADVDLQSRSMKRVEAVRKCRFSDDPSLGEIGRVVDAVTMAGPSPQLLCALRVACANFTELVAIAEEEFDPNQPIDPLMEYNAMMLFEVSMERQLEAYAQSDADDIRLLARLANETAYVEAQEACLSSSASDGGDAASAATCSPHRPSAFWISALRVSAREKELMITALHAGRQRVELVLPSISYQSGREPEASRTMSSTKGFAFESRSTAEKKKKKKKRSSKQKDEL</sequence>
<feature type="domain" description="Rubisco LSMT substrate-binding" evidence="3">
    <location>
        <begin position="501"/>
        <end position="582"/>
    </location>
</feature>